<dbReference type="RefSeq" id="XP_020076884.1">
    <property type="nucleotide sequence ID" value="XM_020221100.1"/>
</dbReference>
<name>A0A1E4RKL4_9ASCO</name>
<dbReference type="EMBL" id="KV454540">
    <property type="protein sequence ID" value="ODV67817.1"/>
    <property type="molecule type" value="Genomic_DNA"/>
</dbReference>
<evidence type="ECO:0000313" key="2">
    <source>
        <dbReference type="Proteomes" id="UP000095085"/>
    </source>
</evidence>
<accession>A0A1E4RKL4</accession>
<reference evidence="2" key="1">
    <citation type="submission" date="2016-05" db="EMBL/GenBank/DDBJ databases">
        <title>Comparative genomics of biotechnologically important yeasts.</title>
        <authorList>
            <consortium name="DOE Joint Genome Institute"/>
            <person name="Riley R."/>
            <person name="Haridas S."/>
            <person name="Wolfe K.H."/>
            <person name="Lopes M.R."/>
            <person name="Hittinger C.T."/>
            <person name="Goker M."/>
            <person name="Salamov A."/>
            <person name="Wisecaver J."/>
            <person name="Long T.M."/>
            <person name="Aerts A.L."/>
            <person name="Barry K."/>
            <person name="Choi C."/>
            <person name="Clum A."/>
            <person name="Coughlan A.Y."/>
            <person name="Deshpande S."/>
            <person name="Douglass A.P."/>
            <person name="Hanson S.J."/>
            <person name="Klenk H.-P."/>
            <person name="Labutti K."/>
            <person name="Lapidus A."/>
            <person name="Lindquist E."/>
            <person name="Lipzen A."/>
            <person name="Meier-Kolthoff J.P."/>
            <person name="Ohm R.A."/>
            <person name="Otillar R.P."/>
            <person name="Pangilinan J."/>
            <person name="Peng Y."/>
            <person name="Rokas A."/>
            <person name="Rosa C.A."/>
            <person name="Scheuner C."/>
            <person name="Sibirny A.A."/>
            <person name="Slot J.C."/>
            <person name="Stielow J.B."/>
            <person name="Sun H."/>
            <person name="Kurtzman C.P."/>
            <person name="Blackwell M."/>
            <person name="Grigoriev I.V."/>
            <person name="Jeffries T.W."/>
        </authorList>
    </citation>
    <scope>NUCLEOTIDE SEQUENCE [LARGE SCALE GENOMIC DNA]</scope>
    <source>
        <strain evidence="2">NRRL Y-1933</strain>
    </source>
</reference>
<dbReference type="GeneID" id="30995650"/>
<gene>
    <name evidence="1" type="ORF">HYPBUDRAFT_152594</name>
</gene>
<dbReference type="AlphaFoldDB" id="A0A1E4RKL4"/>
<dbReference type="Proteomes" id="UP000095085">
    <property type="component" value="Unassembled WGS sequence"/>
</dbReference>
<proteinExistence type="predicted"/>
<sequence>MIMIGDKVLQNRSRLYQSMNDGTSEKESPEHITYIPPKVNQTFMIRLKKILDTILCKN</sequence>
<evidence type="ECO:0000313" key="1">
    <source>
        <dbReference type="EMBL" id="ODV67817.1"/>
    </source>
</evidence>
<organism evidence="1 2">
    <name type="scientific">Hyphopichia burtonii NRRL Y-1933</name>
    <dbReference type="NCBI Taxonomy" id="984485"/>
    <lineage>
        <taxon>Eukaryota</taxon>
        <taxon>Fungi</taxon>
        <taxon>Dikarya</taxon>
        <taxon>Ascomycota</taxon>
        <taxon>Saccharomycotina</taxon>
        <taxon>Pichiomycetes</taxon>
        <taxon>Debaryomycetaceae</taxon>
        <taxon>Hyphopichia</taxon>
    </lineage>
</organism>
<keyword evidence="2" id="KW-1185">Reference proteome</keyword>
<protein>
    <submittedName>
        <fullName evidence="1">Uncharacterized protein</fullName>
    </submittedName>
</protein>